<evidence type="ECO:0000256" key="1">
    <source>
        <dbReference type="SAM" id="MobiDB-lite"/>
    </source>
</evidence>
<dbReference type="Proteomes" id="UP000507222">
    <property type="component" value="Unassembled WGS sequence"/>
</dbReference>
<proteinExistence type="predicted"/>
<organism evidence="2 3">
    <name type="scientific">Prunus armeniaca</name>
    <name type="common">Apricot</name>
    <name type="synonym">Armeniaca vulgaris</name>
    <dbReference type="NCBI Taxonomy" id="36596"/>
    <lineage>
        <taxon>Eukaryota</taxon>
        <taxon>Viridiplantae</taxon>
        <taxon>Streptophyta</taxon>
        <taxon>Embryophyta</taxon>
        <taxon>Tracheophyta</taxon>
        <taxon>Spermatophyta</taxon>
        <taxon>Magnoliopsida</taxon>
        <taxon>eudicotyledons</taxon>
        <taxon>Gunneridae</taxon>
        <taxon>Pentapetalae</taxon>
        <taxon>rosids</taxon>
        <taxon>fabids</taxon>
        <taxon>Rosales</taxon>
        <taxon>Rosaceae</taxon>
        <taxon>Amygdaloideae</taxon>
        <taxon>Amygdaleae</taxon>
        <taxon>Prunus</taxon>
    </lineage>
</organism>
<dbReference type="EMBL" id="CAEKDK010000001">
    <property type="protein sequence ID" value="CAB4264187.1"/>
    <property type="molecule type" value="Genomic_DNA"/>
</dbReference>
<evidence type="ECO:0000313" key="2">
    <source>
        <dbReference type="EMBL" id="CAB4264187.1"/>
    </source>
</evidence>
<name>A0A6J5TLX6_PRUAR</name>
<evidence type="ECO:0000313" key="3">
    <source>
        <dbReference type="Proteomes" id="UP000507222"/>
    </source>
</evidence>
<reference evidence="2 3" key="1">
    <citation type="submission" date="2020-05" db="EMBL/GenBank/DDBJ databases">
        <authorList>
            <person name="Campoy J."/>
            <person name="Schneeberger K."/>
            <person name="Spophaly S."/>
        </authorList>
    </citation>
    <scope>NUCLEOTIDE SEQUENCE [LARGE SCALE GENOMIC DNA]</scope>
    <source>
        <strain evidence="2">PruArmRojPasFocal</strain>
    </source>
</reference>
<protein>
    <submittedName>
        <fullName evidence="2">Uncharacterized protein</fullName>
    </submittedName>
</protein>
<gene>
    <name evidence="2" type="ORF">CURHAP_LOCUS5817</name>
</gene>
<accession>A0A6J5TLX6</accession>
<dbReference type="AlphaFoldDB" id="A0A6J5TLX6"/>
<feature type="compositionally biased region" description="Basic and acidic residues" evidence="1">
    <location>
        <begin position="50"/>
        <end position="74"/>
    </location>
</feature>
<feature type="region of interest" description="Disordered" evidence="1">
    <location>
        <begin position="1"/>
        <end position="74"/>
    </location>
</feature>
<feature type="compositionally biased region" description="Basic and acidic residues" evidence="1">
    <location>
        <begin position="1"/>
        <end position="16"/>
    </location>
</feature>
<sequence>MKELSETRKVAEKALEKAQNTACRESSKEGKRKQRHKISEEDFSSSTHLSVRDKATAEDQDKDLDLHKMAKRPKDTDLRNHIEKIVKGYKPQTPVKLALEAAKGICKSPLTEDILKAKKPVKFTQPKFKLFEGTTYPVEHIYHFQQQMVLEGDDKALLLHLQSKEEKGCHDPIQHEAKYRSKP</sequence>